<dbReference type="SUPFAM" id="SSF53474">
    <property type="entry name" value="alpha/beta-Hydrolases"/>
    <property type="match status" value="1"/>
</dbReference>
<evidence type="ECO:0000256" key="1">
    <source>
        <dbReference type="ARBA" id="ARBA00022729"/>
    </source>
</evidence>
<evidence type="ECO:0000313" key="3">
    <source>
        <dbReference type="EMBL" id="ABO57218.1"/>
    </source>
</evidence>
<dbReference type="HOGENOM" id="CLU_027551_0_2_4"/>
<protein>
    <submittedName>
        <fullName evidence="3">Esterase, PHB depolymerase family</fullName>
    </submittedName>
</protein>
<organism evidence="3 4">
    <name type="scientific">Burkholderia vietnamiensis (strain G4 / LMG 22486)</name>
    <name type="common">Burkholderia cepacia (strain R1808)</name>
    <dbReference type="NCBI Taxonomy" id="269482"/>
    <lineage>
        <taxon>Bacteria</taxon>
        <taxon>Pseudomonadati</taxon>
        <taxon>Pseudomonadota</taxon>
        <taxon>Betaproteobacteria</taxon>
        <taxon>Burkholderiales</taxon>
        <taxon>Burkholderiaceae</taxon>
        <taxon>Burkholderia</taxon>
        <taxon>Burkholderia cepacia complex</taxon>
    </lineage>
</organism>
<keyword evidence="1" id="KW-0732">Signal</keyword>
<dbReference type="InterPro" id="IPR050955">
    <property type="entry name" value="Plant_Biomass_Hydrol_Est"/>
</dbReference>
<dbReference type="PANTHER" id="PTHR43037:SF1">
    <property type="entry name" value="BLL1128 PROTEIN"/>
    <property type="match status" value="1"/>
</dbReference>
<gene>
    <name evidence="3" type="ordered locus">Bcep1808_4238</name>
</gene>
<name>A4JLR5_BURVG</name>
<evidence type="ECO:0000256" key="2">
    <source>
        <dbReference type="ARBA" id="ARBA00022801"/>
    </source>
</evidence>
<dbReference type="EMBL" id="CP000615">
    <property type="protein sequence ID" value="ABO57218.1"/>
    <property type="molecule type" value="Genomic_DNA"/>
</dbReference>
<keyword evidence="2" id="KW-0378">Hydrolase</keyword>
<dbReference type="NCBIfam" id="TIGR01840">
    <property type="entry name" value="esterase_phb"/>
    <property type="match status" value="1"/>
</dbReference>
<dbReference type="Gene3D" id="3.40.50.1820">
    <property type="entry name" value="alpha/beta hydrolase"/>
    <property type="match status" value="1"/>
</dbReference>
<reference evidence="4" key="1">
    <citation type="submission" date="2007-03" db="EMBL/GenBank/DDBJ databases">
        <title>Complete sequence of chromosome 2 of Burkholderia vietnamiensis G4.</title>
        <authorList>
            <consortium name="US DOE Joint Genome Institute"/>
            <person name="Copeland A."/>
            <person name="Lucas S."/>
            <person name="Lapidus A."/>
            <person name="Barry K."/>
            <person name="Detter J.C."/>
            <person name="Glavina del Rio T."/>
            <person name="Hammon N."/>
            <person name="Israni S."/>
            <person name="Dalin E."/>
            <person name="Tice H."/>
            <person name="Pitluck S."/>
            <person name="Chain P."/>
            <person name="Malfatti S."/>
            <person name="Shin M."/>
            <person name="Vergez L."/>
            <person name="Schmutz J."/>
            <person name="Larimer F."/>
            <person name="Land M."/>
            <person name="Hauser L."/>
            <person name="Kyrpides N."/>
            <person name="Tiedje J."/>
            <person name="Richardson P."/>
        </authorList>
    </citation>
    <scope>NUCLEOTIDE SEQUENCE [LARGE SCALE GENOMIC DNA]</scope>
    <source>
        <strain evidence="4">G4 / LMG 22486</strain>
    </source>
</reference>
<dbReference type="InterPro" id="IPR029058">
    <property type="entry name" value="AB_hydrolase_fold"/>
</dbReference>
<dbReference type="eggNOG" id="COG3509">
    <property type="taxonomic scope" value="Bacteria"/>
</dbReference>
<evidence type="ECO:0000313" key="4">
    <source>
        <dbReference type="Proteomes" id="UP000002287"/>
    </source>
</evidence>
<dbReference type="InterPro" id="IPR010126">
    <property type="entry name" value="Esterase_phb"/>
</dbReference>
<dbReference type="Proteomes" id="UP000002287">
    <property type="component" value="Chromosome 2"/>
</dbReference>
<dbReference type="KEGG" id="bvi:Bcep1808_4238"/>
<dbReference type="PANTHER" id="PTHR43037">
    <property type="entry name" value="UNNAMED PRODUCT-RELATED"/>
    <property type="match status" value="1"/>
</dbReference>
<dbReference type="GO" id="GO:0016787">
    <property type="term" value="F:hydrolase activity"/>
    <property type="evidence" value="ECO:0007669"/>
    <property type="project" value="UniProtKB-KW"/>
</dbReference>
<accession>A4JLR5</accession>
<dbReference type="ESTHER" id="burvi-q4bgi5">
    <property type="family name" value="Esterase_phb"/>
</dbReference>
<dbReference type="GO" id="GO:0005576">
    <property type="term" value="C:extracellular region"/>
    <property type="evidence" value="ECO:0007669"/>
    <property type="project" value="InterPro"/>
</dbReference>
<proteinExistence type="predicted"/>
<dbReference type="Pfam" id="PF10503">
    <property type="entry name" value="Esterase_PHB"/>
    <property type="match status" value="1"/>
</dbReference>
<dbReference type="AlphaFoldDB" id="A4JLR5"/>
<sequence>MRARSMTKSLTKVWLGGMKRMLSPAAQRAARDAQRIARETLEAAAAPIAAELSPVRESRVRPRAAAWATGEWTRGEHPMAPALGRLVQQLAYALYVPQGRRRGPMPLVVMLHGCQQSADEFAQGTRMNLLADQHGFAVLYPEQSMRAHAHGCWHWYEDTDRAGRGEADAVASLVDAVVDEHGFDASRVYVAGLSAGAGLATLLALHHPERFAAVALHSGPAVGEANSGISAMDVMRRGLRQNPAAAVDALVDAGAYPGMPALILQGDGDHVVAPKNADQLAVQFMRLNGLADSRGALRGGERVETRSAGAQITEVRREGVPVVRLCHVKGLDHAWAGGDEAVPFHAAVGPDASAMIWSFFESNRRTVATERRVV</sequence>